<organism evidence="1 2">
    <name type="scientific">Vararia minispora EC-137</name>
    <dbReference type="NCBI Taxonomy" id="1314806"/>
    <lineage>
        <taxon>Eukaryota</taxon>
        <taxon>Fungi</taxon>
        <taxon>Dikarya</taxon>
        <taxon>Basidiomycota</taxon>
        <taxon>Agaricomycotina</taxon>
        <taxon>Agaricomycetes</taxon>
        <taxon>Russulales</taxon>
        <taxon>Lachnocladiaceae</taxon>
        <taxon>Vararia</taxon>
    </lineage>
</organism>
<gene>
    <name evidence="1" type="ORF">K488DRAFT_69761</name>
</gene>
<comment type="caution">
    <text evidence="1">The sequence shown here is derived from an EMBL/GenBank/DDBJ whole genome shotgun (WGS) entry which is preliminary data.</text>
</comment>
<sequence>MLTARILQLAISLVVFSLMPLLALGCSGSPNATGTPSIGRCTDLAEPEPADLIKLAANWPYRKVAEAEYTSGGADSVHRSKLWRNALPGIRMYWPYEDGRVHR</sequence>
<proteinExistence type="predicted"/>
<keyword evidence="2" id="KW-1185">Reference proteome</keyword>
<protein>
    <submittedName>
        <fullName evidence="1">Uncharacterized protein</fullName>
    </submittedName>
</protein>
<evidence type="ECO:0000313" key="1">
    <source>
        <dbReference type="EMBL" id="KAI0033581.1"/>
    </source>
</evidence>
<accession>A0ACB8QNZ4</accession>
<dbReference type="Proteomes" id="UP000814128">
    <property type="component" value="Unassembled WGS sequence"/>
</dbReference>
<name>A0ACB8QNZ4_9AGAM</name>
<reference evidence="1" key="1">
    <citation type="submission" date="2021-02" db="EMBL/GenBank/DDBJ databases">
        <authorList>
            <consortium name="DOE Joint Genome Institute"/>
            <person name="Ahrendt S."/>
            <person name="Looney B.P."/>
            <person name="Miyauchi S."/>
            <person name="Morin E."/>
            <person name="Drula E."/>
            <person name="Courty P.E."/>
            <person name="Chicoki N."/>
            <person name="Fauchery L."/>
            <person name="Kohler A."/>
            <person name="Kuo A."/>
            <person name="Labutti K."/>
            <person name="Pangilinan J."/>
            <person name="Lipzen A."/>
            <person name="Riley R."/>
            <person name="Andreopoulos W."/>
            <person name="He G."/>
            <person name="Johnson J."/>
            <person name="Barry K.W."/>
            <person name="Grigoriev I.V."/>
            <person name="Nagy L."/>
            <person name="Hibbett D."/>
            <person name="Henrissat B."/>
            <person name="Matheny P.B."/>
            <person name="Labbe J."/>
            <person name="Martin F."/>
        </authorList>
    </citation>
    <scope>NUCLEOTIDE SEQUENCE</scope>
    <source>
        <strain evidence="1">EC-137</strain>
    </source>
</reference>
<evidence type="ECO:0000313" key="2">
    <source>
        <dbReference type="Proteomes" id="UP000814128"/>
    </source>
</evidence>
<reference evidence="1" key="2">
    <citation type="journal article" date="2022" name="New Phytol.">
        <title>Evolutionary transition to the ectomycorrhizal habit in the genomes of a hyperdiverse lineage of mushroom-forming fungi.</title>
        <authorList>
            <person name="Looney B."/>
            <person name="Miyauchi S."/>
            <person name="Morin E."/>
            <person name="Drula E."/>
            <person name="Courty P.E."/>
            <person name="Kohler A."/>
            <person name="Kuo A."/>
            <person name="LaButti K."/>
            <person name="Pangilinan J."/>
            <person name="Lipzen A."/>
            <person name="Riley R."/>
            <person name="Andreopoulos W."/>
            <person name="He G."/>
            <person name="Johnson J."/>
            <person name="Nolan M."/>
            <person name="Tritt A."/>
            <person name="Barry K.W."/>
            <person name="Grigoriev I.V."/>
            <person name="Nagy L.G."/>
            <person name="Hibbett D."/>
            <person name="Henrissat B."/>
            <person name="Matheny P.B."/>
            <person name="Labbe J."/>
            <person name="Martin F.M."/>
        </authorList>
    </citation>
    <scope>NUCLEOTIDE SEQUENCE</scope>
    <source>
        <strain evidence="1">EC-137</strain>
    </source>
</reference>
<dbReference type="EMBL" id="MU273516">
    <property type="protein sequence ID" value="KAI0033581.1"/>
    <property type="molecule type" value="Genomic_DNA"/>
</dbReference>